<protein>
    <recommendedName>
        <fullName evidence="2">UPF0102 protein RH857_06110</fullName>
    </recommendedName>
</protein>
<comment type="caution">
    <text evidence="3">The sequence shown here is derived from an EMBL/GenBank/DDBJ whole genome shotgun (WGS) entry which is preliminary data.</text>
</comment>
<dbReference type="SUPFAM" id="SSF52980">
    <property type="entry name" value="Restriction endonuclease-like"/>
    <property type="match status" value="1"/>
</dbReference>
<dbReference type="RefSeq" id="WP_310537088.1">
    <property type="nucleotide sequence ID" value="NZ_BAAAOC010000023.1"/>
</dbReference>
<accession>A0ABU1FTN9</accession>
<dbReference type="Pfam" id="PF02021">
    <property type="entry name" value="UPF0102"/>
    <property type="match status" value="1"/>
</dbReference>
<dbReference type="NCBIfam" id="NF009154">
    <property type="entry name" value="PRK12497.3-3"/>
    <property type="match status" value="1"/>
</dbReference>
<evidence type="ECO:0000256" key="1">
    <source>
        <dbReference type="ARBA" id="ARBA00006738"/>
    </source>
</evidence>
<dbReference type="InterPro" id="IPR011335">
    <property type="entry name" value="Restrct_endonuc-II-like"/>
</dbReference>
<evidence type="ECO:0000313" key="4">
    <source>
        <dbReference type="Proteomes" id="UP001260872"/>
    </source>
</evidence>
<comment type="similarity">
    <text evidence="1 2">Belongs to the UPF0102 family.</text>
</comment>
<keyword evidence="4" id="KW-1185">Reference proteome</keyword>
<proteinExistence type="inferred from homology"/>
<name>A0ABU1FTN9_9MICC</name>
<sequence length="139" mass="15354">MRTKDHTGVLGEEHAAKHLVGLGFQMLDRRWRTRTGELDLVMRDGGVLVGVEVKTRRGVGYGHPLEAVTPAKLRRLHRLIAEYAAEHGLRAVPRRIDAVAVLLPPVRGARSSQTAPGIRMNSATPMNHPVIEHLRDVAL</sequence>
<evidence type="ECO:0000256" key="2">
    <source>
        <dbReference type="HAMAP-Rule" id="MF_00048"/>
    </source>
</evidence>
<dbReference type="Gene3D" id="3.40.1350.10">
    <property type="match status" value="1"/>
</dbReference>
<organism evidence="3 4">
    <name type="scientific">Nesterenkonia flava</name>
    <dbReference type="NCBI Taxonomy" id="469799"/>
    <lineage>
        <taxon>Bacteria</taxon>
        <taxon>Bacillati</taxon>
        <taxon>Actinomycetota</taxon>
        <taxon>Actinomycetes</taxon>
        <taxon>Micrococcales</taxon>
        <taxon>Micrococcaceae</taxon>
        <taxon>Nesterenkonia</taxon>
    </lineage>
</organism>
<dbReference type="InterPro" id="IPR003509">
    <property type="entry name" value="UPF0102_YraN-like"/>
</dbReference>
<dbReference type="InterPro" id="IPR011856">
    <property type="entry name" value="tRNA_endonuc-like_dom_sf"/>
</dbReference>
<dbReference type="PANTHER" id="PTHR34039">
    <property type="entry name" value="UPF0102 PROTEIN YRAN"/>
    <property type="match status" value="1"/>
</dbReference>
<reference evidence="4" key="1">
    <citation type="submission" date="2023-07" db="EMBL/GenBank/DDBJ databases">
        <title>Description of three actinobacteria isolated from air of manufacturing shop in a pharmaceutical factory.</title>
        <authorList>
            <person name="Zhang D.-F."/>
        </authorList>
    </citation>
    <scope>NUCLEOTIDE SEQUENCE [LARGE SCALE GENOMIC DNA]</scope>
    <source>
        <strain evidence="4">CCTCC AB 207010</strain>
    </source>
</reference>
<dbReference type="Proteomes" id="UP001260872">
    <property type="component" value="Unassembled WGS sequence"/>
</dbReference>
<gene>
    <name evidence="3" type="ORF">RH857_06110</name>
</gene>
<dbReference type="EMBL" id="JAVKGT010000012">
    <property type="protein sequence ID" value="MDR5711707.1"/>
    <property type="molecule type" value="Genomic_DNA"/>
</dbReference>
<dbReference type="CDD" id="cd20736">
    <property type="entry name" value="PoNe_Nuclease"/>
    <property type="match status" value="1"/>
</dbReference>
<dbReference type="HAMAP" id="MF_00048">
    <property type="entry name" value="UPF0102"/>
    <property type="match status" value="1"/>
</dbReference>
<dbReference type="PANTHER" id="PTHR34039:SF1">
    <property type="entry name" value="UPF0102 PROTEIN YRAN"/>
    <property type="match status" value="1"/>
</dbReference>
<evidence type="ECO:0000313" key="3">
    <source>
        <dbReference type="EMBL" id="MDR5711707.1"/>
    </source>
</evidence>